<proteinExistence type="predicted"/>
<dbReference type="AlphaFoldDB" id="A0A1I1Z982"/>
<dbReference type="EMBL" id="FONG01000002">
    <property type="protein sequence ID" value="SFE26900.1"/>
    <property type="molecule type" value="Genomic_DNA"/>
</dbReference>
<keyword evidence="1" id="KW-0472">Membrane</keyword>
<sequence>MSGVALAALSGCVALVMAVAGTYLARVRMPRPPVGVYEPADIVLLCVGIVLAPLLYLELPGTAVAAVFGVVLGLAVQFTLAPVVAARWPGAGWATATTWLLAAAGCAVTALLHDRPTGVRVGTDLLIAVAVVGVANLWTQSGMRAAHVAALAAALTCYDLVATALTDVTLRFATRVQGRPFAPMLALTGGQHPVSVGLGDLLLLVLFPLVAAKAYGRGAALMAGAVGVAVTGAISALFAVGALTSGFPLLTALGPLIVAQHLYWSRRLGGERTTAQWRAAPGAVRSGPAVRRG</sequence>
<feature type="transmembrane region" description="Helical" evidence="1">
    <location>
        <begin position="119"/>
        <end position="138"/>
    </location>
</feature>
<keyword evidence="1" id="KW-1133">Transmembrane helix</keyword>
<keyword evidence="1" id="KW-0812">Transmembrane</keyword>
<dbReference type="Proteomes" id="UP000199323">
    <property type="component" value="Unassembled WGS sequence"/>
</dbReference>
<feature type="transmembrane region" description="Helical" evidence="1">
    <location>
        <begin position="194"/>
        <end position="212"/>
    </location>
</feature>
<feature type="transmembrane region" description="Helical" evidence="1">
    <location>
        <begin position="91"/>
        <end position="112"/>
    </location>
</feature>
<evidence type="ECO:0000313" key="3">
    <source>
        <dbReference type="Proteomes" id="UP000199323"/>
    </source>
</evidence>
<accession>A0A1I1Z982</accession>
<feature type="transmembrane region" description="Helical" evidence="1">
    <location>
        <begin position="36"/>
        <end position="57"/>
    </location>
</feature>
<feature type="transmembrane region" description="Helical" evidence="1">
    <location>
        <begin position="64"/>
        <end position="85"/>
    </location>
</feature>
<evidence type="ECO:0000313" key="2">
    <source>
        <dbReference type="EMBL" id="SFE26900.1"/>
    </source>
</evidence>
<feature type="transmembrane region" description="Helical" evidence="1">
    <location>
        <begin position="219"/>
        <end position="240"/>
    </location>
</feature>
<name>A0A1I1Z982_9ACTN</name>
<dbReference type="RefSeq" id="WP_245795712.1">
    <property type="nucleotide sequence ID" value="NZ_FONG01000002.1"/>
</dbReference>
<keyword evidence="3" id="KW-1185">Reference proteome</keyword>
<reference evidence="2 3" key="1">
    <citation type="submission" date="2016-10" db="EMBL/GenBank/DDBJ databases">
        <authorList>
            <person name="de Groot N.N."/>
        </authorList>
    </citation>
    <scope>NUCLEOTIDE SEQUENCE [LARGE SCALE GENOMIC DNA]</scope>
    <source>
        <strain evidence="2 3">CGMCC 4.3510</strain>
    </source>
</reference>
<feature type="transmembrane region" description="Helical" evidence="1">
    <location>
        <begin position="246"/>
        <end position="264"/>
    </location>
</feature>
<gene>
    <name evidence="2" type="ORF">SAMN05216251_102325</name>
</gene>
<dbReference type="STRING" id="380248.SAMN05216251_102325"/>
<organism evidence="2 3">
    <name type="scientific">Actinacidiphila alni</name>
    <dbReference type="NCBI Taxonomy" id="380248"/>
    <lineage>
        <taxon>Bacteria</taxon>
        <taxon>Bacillati</taxon>
        <taxon>Actinomycetota</taxon>
        <taxon>Actinomycetes</taxon>
        <taxon>Kitasatosporales</taxon>
        <taxon>Streptomycetaceae</taxon>
        <taxon>Actinacidiphila</taxon>
    </lineage>
</organism>
<protein>
    <submittedName>
        <fullName evidence="2">Uncharacterized protein</fullName>
    </submittedName>
</protein>
<evidence type="ECO:0000256" key="1">
    <source>
        <dbReference type="SAM" id="Phobius"/>
    </source>
</evidence>